<reference evidence="3" key="1">
    <citation type="submission" date="2022-10" db="EMBL/GenBank/DDBJ databases">
        <title>Genome assembly of Pristionchus species.</title>
        <authorList>
            <person name="Yoshida K."/>
            <person name="Sommer R.J."/>
        </authorList>
    </citation>
    <scope>NUCLEOTIDE SEQUENCE [LARGE SCALE GENOMIC DNA]</scope>
    <source>
        <strain evidence="3">RS5460</strain>
    </source>
</reference>
<keyword evidence="1" id="KW-0812">Transmembrane</keyword>
<proteinExistence type="predicted"/>
<keyword evidence="3" id="KW-1185">Reference proteome</keyword>
<dbReference type="Proteomes" id="UP001328107">
    <property type="component" value="Unassembled WGS sequence"/>
</dbReference>
<protein>
    <submittedName>
        <fullName evidence="2">Uncharacterized protein</fullName>
    </submittedName>
</protein>
<evidence type="ECO:0000313" key="2">
    <source>
        <dbReference type="EMBL" id="GMR53045.1"/>
    </source>
</evidence>
<name>A0AAN5CZ00_9BILA</name>
<evidence type="ECO:0000256" key="1">
    <source>
        <dbReference type="SAM" id="Phobius"/>
    </source>
</evidence>
<dbReference type="EMBL" id="BTRK01000005">
    <property type="protein sequence ID" value="GMR53045.1"/>
    <property type="molecule type" value="Genomic_DNA"/>
</dbReference>
<sequence length="142" mass="15986">MPNILNNLGTRLFQSVTDKAGDLGDRFEEEFSRLAQNITADIDEVVDEIEELSVFIKITLSLLSVLIVVFILRYLAFGGRALFFKAKEWLHESENKQPPQVILLMPQKEENGIGTEKGSTPSIPPFPSDGLKTQEIQRNLNI</sequence>
<dbReference type="AlphaFoldDB" id="A0AAN5CZ00"/>
<evidence type="ECO:0000313" key="3">
    <source>
        <dbReference type="Proteomes" id="UP001328107"/>
    </source>
</evidence>
<accession>A0AAN5CZ00</accession>
<keyword evidence="1" id="KW-0472">Membrane</keyword>
<keyword evidence="1" id="KW-1133">Transmembrane helix</keyword>
<gene>
    <name evidence="2" type="ORF">PMAYCL1PPCAC_23240</name>
</gene>
<organism evidence="2 3">
    <name type="scientific">Pristionchus mayeri</name>
    <dbReference type="NCBI Taxonomy" id="1317129"/>
    <lineage>
        <taxon>Eukaryota</taxon>
        <taxon>Metazoa</taxon>
        <taxon>Ecdysozoa</taxon>
        <taxon>Nematoda</taxon>
        <taxon>Chromadorea</taxon>
        <taxon>Rhabditida</taxon>
        <taxon>Rhabditina</taxon>
        <taxon>Diplogasteromorpha</taxon>
        <taxon>Diplogasteroidea</taxon>
        <taxon>Neodiplogasteridae</taxon>
        <taxon>Pristionchus</taxon>
    </lineage>
</organism>
<comment type="caution">
    <text evidence="2">The sequence shown here is derived from an EMBL/GenBank/DDBJ whole genome shotgun (WGS) entry which is preliminary data.</text>
</comment>
<feature type="transmembrane region" description="Helical" evidence="1">
    <location>
        <begin position="54"/>
        <end position="75"/>
    </location>
</feature>